<evidence type="ECO:0000313" key="3">
    <source>
        <dbReference type="Proteomes" id="UP001566132"/>
    </source>
</evidence>
<dbReference type="Proteomes" id="UP001566132">
    <property type="component" value="Unassembled WGS sequence"/>
</dbReference>
<feature type="region of interest" description="Disordered" evidence="1">
    <location>
        <begin position="49"/>
        <end position="70"/>
    </location>
</feature>
<gene>
    <name evidence="2" type="ORF">ABEB36_009319</name>
</gene>
<dbReference type="EMBL" id="JBDJPC010000007">
    <property type="protein sequence ID" value="KAL1493619.1"/>
    <property type="molecule type" value="Genomic_DNA"/>
</dbReference>
<accession>A0ABD1EFY7</accession>
<dbReference type="AlphaFoldDB" id="A0ABD1EFY7"/>
<evidence type="ECO:0000313" key="2">
    <source>
        <dbReference type="EMBL" id="KAL1493619.1"/>
    </source>
</evidence>
<protein>
    <submittedName>
        <fullName evidence="2">Uncharacterized protein</fullName>
    </submittedName>
</protein>
<name>A0ABD1EFY7_HYPHA</name>
<proteinExistence type="predicted"/>
<evidence type="ECO:0000256" key="1">
    <source>
        <dbReference type="SAM" id="MobiDB-lite"/>
    </source>
</evidence>
<organism evidence="2 3">
    <name type="scientific">Hypothenemus hampei</name>
    <name type="common">Coffee berry borer</name>
    <dbReference type="NCBI Taxonomy" id="57062"/>
    <lineage>
        <taxon>Eukaryota</taxon>
        <taxon>Metazoa</taxon>
        <taxon>Ecdysozoa</taxon>
        <taxon>Arthropoda</taxon>
        <taxon>Hexapoda</taxon>
        <taxon>Insecta</taxon>
        <taxon>Pterygota</taxon>
        <taxon>Neoptera</taxon>
        <taxon>Endopterygota</taxon>
        <taxon>Coleoptera</taxon>
        <taxon>Polyphaga</taxon>
        <taxon>Cucujiformia</taxon>
        <taxon>Curculionidae</taxon>
        <taxon>Scolytinae</taxon>
        <taxon>Hypothenemus</taxon>
    </lineage>
</organism>
<sequence length="70" mass="7821">MKDSHISATGEWLKLKCLTPTLLAGSTIPRNSFAYSDTFTQLHRRLKDTGSFAKNKNTTGRPHYAETHGN</sequence>
<keyword evidence="3" id="KW-1185">Reference proteome</keyword>
<comment type="caution">
    <text evidence="2">The sequence shown here is derived from an EMBL/GenBank/DDBJ whole genome shotgun (WGS) entry which is preliminary data.</text>
</comment>
<reference evidence="2 3" key="1">
    <citation type="submission" date="2024-05" db="EMBL/GenBank/DDBJ databases">
        <title>Genetic variation in Jamaican populations of the coffee berry borer (Hypothenemus hampei).</title>
        <authorList>
            <person name="Errbii M."/>
            <person name="Myrie A."/>
        </authorList>
    </citation>
    <scope>NUCLEOTIDE SEQUENCE [LARGE SCALE GENOMIC DNA]</scope>
    <source>
        <strain evidence="2">JA-Hopewell-2020-01-JO</strain>
        <tissue evidence="2">Whole body</tissue>
    </source>
</reference>